<gene>
    <name evidence="1" type="ORF">UFOPK3954_00034</name>
</gene>
<name>A0A6J7M5R8_9ZZZZ</name>
<sequence length="74" mass="7802">MLWCVSVAPLGKPVVPDVYWMLIGSSNDSPAMRSRKSLSGACGPSSHACHSGVSMYNTFSRSGSAPRTSSIIAR</sequence>
<organism evidence="1">
    <name type="scientific">freshwater metagenome</name>
    <dbReference type="NCBI Taxonomy" id="449393"/>
    <lineage>
        <taxon>unclassified sequences</taxon>
        <taxon>metagenomes</taxon>
        <taxon>ecological metagenomes</taxon>
    </lineage>
</organism>
<evidence type="ECO:0000313" key="1">
    <source>
        <dbReference type="EMBL" id="CAB4972854.1"/>
    </source>
</evidence>
<accession>A0A6J7M5R8</accession>
<dbReference type="AlphaFoldDB" id="A0A6J7M5R8"/>
<dbReference type="EMBL" id="CAFBON010000001">
    <property type="protein sequence ID" value="CAB4972854.1"/>
    <property type="molecule type" value="Genomic_DNA"/>
</dbReference>
<reference evidence="1" key="1">
    <citation type="submission" date="2020-05" db="EMBL/GenBank/DDBJ databases">
        <authorList>
            <person name="Chiriac C."/>
            <person name="Salcher M."/>
            <person name="Ghai R."/>
            <person name="Kavagutti S V."/>
        </authorList>
    </citation>
    <scope>NUCLEOTIDE SEQUENCE</scope>
</reference>
<protein>
    <submittedName>
        <fullName evidence="1">Unannotated protein</fullName>
    </submittedName>
</protein>
<proteinExistence type="predicted"/>